<accession>A0A9Q5QW65</accession>
<name>A0A9Q5QW65_9CYAN</name>
<sequence>MVKGFWRSQFWTMKMCGGAISHSECFANACSEWFPNKLPCIFSRENLKVVKKAIAILENENVWRCDLA</sequence>
<comment type="caution">
    <text evidence="1">The sequence shown here is derived from an EMBL/GenBank/DDBJ whole genome shotgun (WGS) entry which is preliminary data.</text>
</comment>
<organism evidence="1 2">
    <name type="scientific">Cylindrospermopsis raciborskii CENA302</name>
    <dbReference type="NCBI Taxonomy" id="1170768"/>
    <lineage>
        <taxon>Bacteria</taxon>
        <taxon>Bacillati</taxon>
        <taxon>Cyanobacteriota</taxon>
        <taxon>Cyanophyceae</taxon>
        <taxon>Nostocales</taxon>
        <taxon>Aphanizomenonaceae</taxon>
        <taxon>Cylindrospermopsis</taxon>
    </lineage>
</organism>
<dbReference type="Proteomes" id="UP000190056">
    <property type="component" value="Unassembled WGS sequence"/>
</dbReference>
<protein>
    <submittedName>
        <fullName evidence="1">Uncharacterized protein</fullName>
    </submittedName>
</protein>
<evidence type="ECO:0000313" key="1">
    <source>
        <dbReference type="EMBL" id="OPH09502.1"/>
    </source>
</evidence>
<gene>
    <name evidence="1" type="ORF">CENA302_10355</name>
</gene>
<evidence type="ECO:0000313" key="2">
    <source>
        <dbReference type="Proteomes" id="UP000190056"/>
    </source>
</evidence>
<dbReference type="AlphaFoldDB" id="A0A9Q5QW65"/>
<dbReference type="EMBL" id="MTPU01000048">
    <property type="protein sequence ID" value="OPH09502.1"/>
    <property type="molecule type" value="Genomic_DNA"/>
</dbReference>
<reference evidence="1 2" key="1">
    <citation type="submission" date="2017-01" db="EMBL/GenBank/DDBJ databases">
        <authorList>
            <person name="Abreu V.A."/>
            <person name="Popin R.V."/>
            <person name="Rigonato J."/>
            <person name="Andreote A.P."/>
            <person name="Schaker P.C."/>
            <person name="Hoff-Risseti C."/>
            <person name="Alvarenga D.O."/>
            <person name="Varani A.M."/>
            <person name="Fiore M.F."/>
        </authorList>
    </citation>
    <scope>NUCLEOTIDE SEQUENCE [LARGE SCALE GENOMIC DNA]</scope>
    <source>
        <strain evidence="1 2">CENA302</strain>
    </source>
</reference>
<proteinExistence type="predicted"/>